<dbReference type="SFLD" id="SFLDG01082">
    <property type="entry name" value="B12-binding_domain_containing"/>
    <property type="match status" value="1"/>
</dbReference>
<proteinExistence type="inferred from homology"/>
<dbReference type="PROSITE" id="PS51918">
    <property type="entry name" value="RADICAL_SAM"/>
    <property type="match status" value="1"/>
</dbReference>
<dbReference type="InterPro" id="IPR013785">
    <property type="entry name" value="Aldolase_TIM"/>
</dbReference>
<keyword evidence="7 10" id="KW-0408">Iron</keyword>
<dbReference type="Proteomes" id="UP000264702">
    <property type="component" value="Unassembled WGS sequence"/>
</dbReference>
<protein>
    <recommendedName>
        <fullName evidence="3 10">Heme chaperone HemW</fullName>
    </recommendedName>
</protein>
<dbReference type="InterPro" id="IPR007197">
    <property type="entry name" value="rSAM"/>
</dbReference>
<comment type="similarity">
    <text evidence="2">Belongs to the anaerobic coproporphyrinogen-III oxidase family. HemW subfamily.</text>
</comment>
<dbReference type="OrthoDB" id="9808022at2"/>
<name>A0A372IT18_9BACT</name>
<evidence type="ECO:0000256" key="9">
    <source>
        <dbReference type="ARBA" id="ARBA00023186"/>
    </source>
</evidence>
<dbReference type="PANTHER" id="PTHR13932:SF5">
    <property type="entry name" value="RADICAL S-ADENOSYL METHIONINE DOMAIN-CONTAINING PROTEIN 1, MITOCHONDRIAL"/>
    <property type="match status" value="1"/>
</dbReference>
<evidence type="ECO:0000256" key="5">
    <source>
        <dbReference type="ARBA" id="ARBA00022691"/>
    </source>
</evidence>
<reference evidence="12 13" key="1">
    <citation type="submission" date="2018-08" db="EMBL/GenBank/DDBJ databases">
        <title>Acidipila sp. 4G-K13, an acidobacterium isolated from forest soil.</title>
        <authorList>
            <person name="Gao Z.-H."/>
            <person name="Qiu L.-H."/>
        </authorList>
    </citation>
    <scope>NUCLEOTIDE SEQUENCE [LARGE SCALE GENOMIC DNA]</scope>
    <source>
        <strain evidence="12 13">4G-K13</strain>
    </source>
</reference>
<dbReference type="InterPro" id="IPR058240">
    <property type="entry name" value="rSAM_sf"/>
</dbReference>
<evidence type="ECO:0000256" key="7">
    <source>
        <dbReference type="ARBA" id="ARBA00023004"/>
    </source>
</evidence>
<sequence>METLGLYISVPFCRSKCTYCNFASGVFPSSYFEQYTARLEADLHTARAQAAAWGAVLPAAADTIYFGGGTPSILPAELVRRIFSAIRGELTVMPDAEITVECAPGQLEEATLAAFAAAGVNRISFGVQSFIDREAALTGRLHNRAIALEDIRRVRTAGISNISLDLIAGLPGQTAASWRESLAVLADTGVDHASIYMLEVDDDSRLGREIGIGGLRYHAVEIPSDDAIADFYIEGVAFLAGQGMMQYEISNFVRTGAQADHSSRHNLKYWQRAPYLGIGVDAHSMLRTGAGQALRFATTDELEPFLAAAGWNEPHWLTRREELEEAWFLGLRLNQGVSLTALCEEFGAENVGEYVGRLRELESEGLVVRSRDHVALTAQGRLLSNEVFGRFLEERAAAV</sequence>
<dbReference type="PANTHER" id="PTHR13932">
    <property type="entry name" value="COPROPORPHYRINIGEN III OXIDASE"/>
    <property type="match status" value="1"/>
</dbReference>
<comment type="caution">
    <text evidence="12">The sequence shown here is derived from an EMBL/GenBank/DDBJ whole genome shotgun (WGS) entry which is preliminary data.</text>
</comment>
<accession>A0A372IT18</accession>
<dbReference type="InterPro" id="IPR010723">
    <property type="entry name" value="HemN_C"/>
</dbReference>
<evidence type="ECO:0000259" key="11">
    <source>
        <dbReference type="PROSITE" id="PS51918"/>
    </source>
</evidence>
<evidence type="ECO:0000256" key="3">
    <source>
        <dbReference type="ARBA" id="ARBA00017228"/>
    </source>
</evidence>
<evidence type="ECO:0000256" key="6">
    <source>
        <dbReference type="ARBA" id="ARBA00022723"/>
    </source>
</evidence>
<dbReference type="RefSeq" id="WP_117297188.1">
    <property type="nucleotide sequence ID" value="NZ_QVQT02000001.1"/>
</dbReference>
<dbReference type="GO" id="GO:0046872">
    <property type="term" value="F:metal ion binding"/>
    <property type="evidence" value="ECO:0007669"/>
    <property type="project" value="UniProtKB-UniRule"/>
</dbReference>
<keyword evidence="13" id="KW-1185">Reference proteome</keyword>
<dbReference type="SMART" id="SM00729">
    <property type="entry name" value="Elp3"/>
    <property type="match status" value="1"/>
</dbReference>
<dbReference type="InterPro" id="IPR004559">
    <property type="entry name" value="HemW-like"/>
</dbReference>
<dbReference type="SFLD" id="SFLDF00562">
    <property type="entry name" value="HemN-like__clustered_with_heat"/>
    <property type="match status" value="1"/>
</dbReference>
<evidence type="ECO:0000256" key="2">
    <source>
        <dbReference type="ARBA" id="ARBA00006100"/>
    </source>
</evidence>
<dbReference type="InterPro" id="IPR034505">
    <property type="entry name" value="Coproporphyrinogen-III_oxidase"/>
</dbReference>
<keyword evidence="10" id="KW-0963">Cytoplasm</keyword>
<dbReference type="GO" id="GO:0004109">
    <property type="term" value="F:coproporphyrinogen oxidase activity"/>
    <property type="evidence" value="ECO:0007669"/>
    <property type="project" value="InterPro"/>
</dbReference>
<evidence type="ECO:0000256" key="10">
    <source>
        <dbReference type="RuleBase" id="RU364116"/>
    </source>
</evidence>
<evidence type="ECO:0000256" key="1">
    <source>
        <dbReference type="ARBA" id="ARBA00001966"/>
    </source>
</evidence>
<dbReference type="SFLD" id="SFLDS00029">
    <property type="entry name" value="Radical_SAM"/>
    <property type="match status" value="1"/>
</dbReference>
<feature type="domain" description="Radical SAM core" evidence="11">
    <location>
        <begin position="1"/>
        <end position="248"/>
    </location>
</feature>
<dbReference type="GO" id="GO:0005737">
    <property type="term" value="C:cytoplasm"/>
    <property type="evidence" value="ECO:0007669"/>
    <property type="project" value="UniProtKB-SubCell"/>
</dbReference>
<keyword evidence="9 10" id="KW-0143">Chaperone</keyword>
<evidence type="ECO:0000256" key="8">
    <source>
        <dbReference type="ARBA" id="ARBA00023014"/>
    </source>
</evidence>
<evidence type="ECO:0000256" key="4">
    <source>
        <dbReference type="ARBA" id="ARBA00022617"/>
    </source>
</evidence>
<keyword evidence="6 10" id="KW-0479">Metal-binding</keyword>
<keyword evidence="4 10" id="KW-0349">Heme</keyword>
<evidence type="ECO:0000313" key="13">
    <source>
        <dbReference type="Proteomes" id="UP000264702"/>
    </source>
</evidence>
<comment type="cofactor">
    <cofactor evidence="1">
        <name>[4Fe-4S] cluster</name>
        <dbReference type="ChEBI" id="CHEBI:49883"/>
    </cofactor>
</comment>
<dbReference type="EMBL" id="QVQT01000001">
    <property type="protein sequence ID" value="RFU18100.1"/>
    <property type="molecule type" value="Genomic_DNA"/>
</dbReference>
<dbReference type="Gene3D" id="3.20.20.70">
    <property type="entry name" value="Aldolase class I"/>
    <property type="match status" value="1"/>
</dbReference>
<keyword evidence="10" id="KW-0004">4Fe-4S</keyword>
<dbReference type="NCBIfam" id="TIGR00539">
    <property type="entry name" value="hemN_rel"/>
    <property type="match status" value="1"/>
</dbReference>
<dbReference type="GO" id="GO:0051539">
    <property type="term" value="F:4 iron, 4 sulfur cluster binding"/>
    <property type="evidence" value="ECO:0007669"/>
    <property type="project" value="UniProtKB-UniRule"/>
</dbReference>
<comment type="function">
    <text evidence="10">Probably acts as a heme chaperone, transferring heme to an unknown acceptor. Binds one molecule of heme per monomer, possibly covalently. Binds 1 [4Fe-4S] cluster. The cluster is coordinated with 3 cysteines and an exchangeable S-adenosyl-L-methionine.</text>
</comment>
<dbReference type="InterPro" id="IPR006638">
    <property type="entry name" value="Elp3/MiaA/NifB-like_rSAM"/>
</dbReference>
<gene>
    <name evidence="12" type="primary">hemW</name>
    <name evidence="12" type="ORF">D0Y96_00505</name>
</gene>
<dbReference type="SUPFAM" id="SSF102114">
    <property type="entry name" value="Radical SAM enzymes"/>
    <property type="match status" value="1"/>
</dbReference>
<evidence type="ECO:0000313" key="12">
    <source>
        <dbReference type="EMBL" id="RFU18100.1"/>
    </source>
</evidence>
<organism evidence="12 13">
    <name type="scientific">Paracidobacterium acidisoli</name>
    <dbReference type="NCBI Taxonomy" id="2303751"/>
    <lineage>
        <taxon>Bacteria</taxon>
        <taxon>Pseudomonadati</taxon>
        <taxon>Acidobacteriota</taxon>
        <taxon>Terriglobia</taxon>
        <taxon>Terriglobales</taxon>
        <taxon>Acidobacteriaceae</taxon>
        <taxon>Paracidobacterium</taxon>
    </lineage>
</organism>
<dbReference type="Pfam" id="PF06969">
    <property type="entry name" value="HemN_C"/>
    <property type="match status" value="1"/>
</dbReference>
<keyword evidence="8 10" id="KW-0411">Iron-sulfur</keyword>
<keyword evidence="5 10" id="KW-0949">S-adenosyl-L-methionine</keyword>
<dbReference type="AlphaFoldDB" id="A0A372IT18"/>
<dbReference type="Pfam" id="PF04055">
    <property type="entry name" value="Radical_SAM"/>
    <property type="match status" value="1"/>
</dbReference>
<dbReference type="SFLD" id="SFLDG01065">
    <property type="entry name" value="anaerobic_coproporphyrinogen-I"/>
    <property type="match status" value="1"/>
</dbReference>
<dbReference type="GO" id="GO:0006779">
    <property type="term" value="P:porphyrin-containing compound biosynthetic process"/>
    <property type="evidence" value="ECO:0007669"/>
    <property type="project" value="InterPro"/>
</dbReference>
<comment type="subcellular location">
    <subcellularLocation>
        <location evidence="10">Cytoplasm</location>
    </subcellularLocation>
</comment>